<evidence type="ECO:0000313" key="9">
    <source>
        <dbReference type="Proteomes" id="UP000249169"/>
    </source>
</evidence>
<dbReference type="InterPro" id="IPR038297">
    <property type="entry name" value="CcmH/CycL/NrfF/Ccl2_sf"/>
</dbReference>
<keyword evidence="5" id="KW-0812">Transmembrane</keyword>
<gene>
    <name evidence="8" type="ORF">DL240_08070</name>
</gene>
<comment type="function">
    <text evidence="5">Possible subunit of a heme lyase.</text>
</comment>
<keyword evidence="5" id="KW-1133">Transmembrane helix</keyword>
<keyword evidence="5" id="KW-0732">Signal</keyword>
<dbReference type="CDD" id="cd16378">
    <property type="entry name" value="CcmH_N"/>
    <property type="match status" value="1"/>
</dbReference>
<feature type="region of interest" description="Disordered" evidence="6">
    <location>
        <begin position="135"/>
        <end position="170"/>
    </location>
</feature>
<feature type="domain" description="CcmH/CycL/Ccl2/NrfF N-terminal" evidence="7">
    <location>
        <begin position="21"/>
        <end position="150"/>
    </location>
</feature>
<name>A0A328C840_9DELT</name>
<dbReference type="AlphaFoldDB" id="A0A328C840"/>
<comment type="caution">
    <text evidence="8">The sequence shown here is derived from an EMBL/GenBank/DDBJ whole genome shotgun (WGS) entry which is preliminary data.</text>
</comment>
<comment type="similarity">
    <text evidence="1 5">Belongs to the CcmH/CycL/Ccl2/NrfF family.</text>
</comment>
<proteinExistence type="inferred from homology"/>
<dbReference type="InterPro" id="IPR005616">
    <property type="entry name" value="CcmH/CycL/Ccl2/NrfF_N"/>
</dbReference>
<evidence type="ECO:0000256" key="5">
    <source>
        <dbReference type="RuleBase" id="RU364112"/>
    </source>
</evidence>
<keyword evidence="2 5" id="KW-0349">Heme</keyword>
<reference evidence="8 9" key="1">
    <citation type="submission" date="2018-05" db="EMBL/GenBank/DDBJ databases">
        <title>Lujinxingia marina gen. nov. sp. nov., a new facultative anaerobic member of the class Deltaproteobacteria, and proposal of Lujinxingaceae fam. nov.</title>
        <authorList>
            <person name="Li C.-M."/>
        </authorList>
    </citation>
    <scope>NUCLEOTIDE SEQUENCE [LARGE SCALE GENOMIC DNA]</scope>
    <source>
        <strain evidence="8 9">B210</strain>
    </source>
</reference>
<dbReference type="RefSeq" id="WP_111729368.1">
    <property type="nucleotide sequence ID" value="NZ_QHKO01000003.1"/>
</dbReference>
<evidence type="ECO:0000256" key="2">
    <source>
        <dbReference type="ARBA" id="ARBA00022617"/>
    </source>
</evidence>
<evidence type="ECO:0000256" key="6">
    <source>
        <dbReference type="SAM" id="MobiDB-lite"/>
    </source>
</evidence>
<organism evidence="8 9">
    <name type="scientific">Lujinxingia litoralis</name>
    <dbReference type="NCBI Taxonomy" id="2211119"/>
    <lineage>
        <taxon>Bacteria</taxon>
        <taxon>Deltaproteobacteria</taxon>
        <taxon>Bradymonadales</taxon>
        <taxon>Lujinxingiaceae</taxon>
        <taxon>Lujinxingia</taxon>
    </lineage>
</organism>
<dbReference type="Pfam" id="PF03918">
    <property type="entry name" value="CcmH"/>
    <property type="match status" value="1"/>
</dbReference>
<feature type="transmembrane region" description="Helical" evidence="5">
    <location>
        <begin position="111"/>
        <end position="130"/>
    </location>
</feature>
<accession>A0A328C840</accession>
<feature type="signal peptide" evidence="5">
    <location>
        <begin position="1"/>
        <end position="26"/>
    </location>
</feature>
<evidence type="ECO:0000313" key="8">
    <source>
        <dbReference type="EMBL" id="RAL22840.1"/>
    </source>
</evidence>
<keyword evidence="9" id="KW-1185">Reference proteome</keyword>
<dbReference type="Proteomes" id="UP000249169">
    <property type="component" value="Unassembled WGS sequence"/>
</dbReference>
<dbReference type="EMBL" id="QHKO01000003">
    <property type="protein sequence ID" value="RAL22840.1"/>
    <property type="molecule type" value="Genomic_DNA"/>
</dbReference>
<evidence type="ECO:0000259" key="7">
    <source>
        <dbReference type="Pfam" id="PF03918"/>
    </source>
</evidence>
<feature type="compositionally biased region" description="Acidic residues" evidence="6">
    <location>
        <begin position="148"/>
        <end position="161"/>
    </location>
</feature>
<dbReference type="OrthoDB" id="5525555at2"/>
<keyword evidence="4 5" id="KW-0408">Iron</keyword>
<evidence type="ECO:0000256" key="3">
    <source>
        <dbReference type="ARBA" id="ARBA00022723"/>
    </source>
</evidence>
<dbReference type="Gene3D" id="1.10.8.640">
    <property type="entry name" value="Cytochrome C biogenesis protein"/>
    <property type="match status" value="1"/>
</dbReference>
<keyword evidence="3 5" id="KW-0479">Metal-binding</keyword>
<feature type="chain" id="PRO_5016192269" description="Cytochrome c-type biogenesis protein" evidence="5">
    <location>
        <begin position="27"/>
        <end position="170"/>
    </location>
</feature>
<keyword evidence="5" id="KW-0472">Membrane</keyword>
<protein>
    <recommendedName>
        <fullName evidence="5">Cytochrome c-type biogenesis protein</fullName>
    </recommendedName>
</protein>
<evidence type="ECO:0000256" key="1">
    <source>
        <dbReference type="ARBA" id="ARBA00010342"/>
    </source>
</evidence>
<dbReference type="GO" id="GO:0046872">
    <property type="term" value="F:metal ion binding"/>
    <property type="evidence" value="ECO:0007669"/>
    <property type="project" value="UniProtKB-KW"/>
</dbReference>
<sequence length="170" mass="18327">MKRTNQLGAALLVVMLVSMPGWMVGAQEPQDRLPDDVSRVTREVSQEIYSPYCPGKTLAMCPSANAAVARMDIQEMASQGMEKEAIKAELIARYGEGFEVVEPPPEDNAKLLGSILAGLLVAVVAVVALARRRRGGDGSAELGADEGSALEEGDELDEDYLDELREDYLS</sequence>
<evidence type="ECO:0000256" key="4">
    <source>
        <dbReference type="ARBA" id="ARBA00023004"/>
    </source>
</evidence>